<dbReference type="AlphaFoldDB" id="A0A1M6L0X9"/>
<evidence type="ECO:0000313" key="2">
    <source>
        <dbReference type="EMBL" id="SHJ64847.1"/>
    </source>
</evidence>
<dbReference type="Pfam" id="PF08281">
    <property type="entry name" value="Sigma70_r4_2"/>
    <property type="match status" value="1"/>
</dbReference>
<dbReference type="Gene3D" id="1.20.140.160">
    <property type="match status" value="1"/>
</dbReference>
<dbReference type="InterPro" id="IPR013249">
    <property type="entry name" value="RNA_pol_sigma70_r4_t2"/>
</dbReference>
<feature type="domain" description="RNA polymerase sigma factor 70 region 4 type 2" evidence="1">
    <location>
        <begin position="117"/>
        <end position="165"/>
    </location>
</feature>
<dbReference type="GO" id="GO:0006352">
    <property type="term" value="P:DNA-templated transcription initiation"/>
    <property type="evidence" value="ECO:0007669"/>
    <property type="project" value="InterPro"/>
</dbReference>
<dbReference type="GO" id="GO:0016987">
    <property type="term" value="F:sigma factor activity"/>
    <property type="evidence" value="ECO:0007669"/>
    <property type="project" value="InterPro"/>
</dbReference>
<proteinExistence type="predicted"/>
<dbReference type="InterPro" id="IPR013324">
    <property type="entry name" value="RNA_pol_sigma_r3/r4-like"/>
</dbReference>
<dbReference type="CDD" id="cd06171">
    <property type="entry name" value="Sigma70_r4"/>
    <property type="match status" value="1"/>
</dbReference>
<gene>
    <name evidence="2" type="ORF">SAMN02745725_02990</name>
</gene>
<name>A0A1M6L0X9_PSEXY</name>
<dbReference type="RefSeq" id="WP_072919459.1">
    <property type="nucleotide sequence ID" value="NZ_FQYQ01000036.1"/>
</dbReference>
<dbReference type="OrthoDB" id="1655297at2"/>
<reference evidence="2 3" key="1">
    <citation type="submission" date="2016-11" db="EMBL/GenBank/DDBJ databases">
        <authorList>
            <person name="Jaros S."/>
            <person name="Januszkiewicz K."/>
            <person name="Wedrychowicz H."/>
        </authorList>
    </citation>
    <scope>NUCLEOTIDE SEQUENCE [LARGE SCALE GENOMIC DNA]</scope>
    <source>
        <strain evidence="2 3">DSM 14809</strain>
    </source>
</reference>
<dbReference type="SUPFAM" id="SSF88659">
    <property type="entry name" value="Sigma3 and sigma4 domains of RNA polymerase sigma factors"/>
    <property type="match status" value="1"/>
</dbReference>
<accession>A0A1M6L0X9</accession>
<organism evidence="2 3">
    <name type="scientific">Pseudobutyrivibrio xylanivorans DSM 14809</name>
    <dbReference type="NCBI Taxonomy" id="1123012"/>
    <lineage>
        <taxon>Bacteria</taxon>
        <taxon>Bacillati</taxon>
        <taxon>Bacillota</taxon>
        <taxon>Clostridia</taxon>
        <taxon>Lachnospirales</taxon>
        <taxon>Lachnospiraceae</taxon>
        <taxon>Pseudobutyrivibrio</taxon>
    </lineage>
</organism>
<evidence type="ECO:0000313" key="3">
    <source>
        <dbReference type="Proteomes" id="UP000184185"/>
    </source>
</evidence>
<keyword evidence="3" id="KW-1185">Reference proteome</keyword>
<dbReference type="Proteomes" id="UP000184185">
    <property type="component" value="Unassembled WGS sequence"/>
</dbReference>
<dbReference type="GO" id="GO:0003677">
    <property type="term" value="F:DNA binding"/>
    <property type="evidence" value="ECO:0007669"/>
    <property type="project" value="InterPro"/>
</dbReference>
<dbReference type="EMBL" id="FQYQ01000036">
    <property type="protein sequence ID" value="SHJ64847.1"/>
    <property type="molecule type" value="Genomic_DNA"/>
</dbReference>
<sequence length="171" mass="20338">MNTNNENKEYELINLKFEYPGMNGGVTWAVISDLSMDELMEKYADELLKYSPVILLSVEQGKAFKDFHKNESKHLMRNYRTYEFLGYEDSVTEETYYDLMTKYELNEPAISKDYEFLRDMIEKLPEVQKRRCKLYFYHGFTEEEIARIEGVDQSNVSRTLAKAIENIKKLF</sequence>
<protein>
    <submittedName>
        <fullName evidence="2">Sigma-70, region 4</fullName>
    </submittedName>
</protein>
<evidence type="ECO:0000259" key="1">
    <source>
        <dbReference type="Pfam" id="PF08281"/>
    </source>
</evidence>